<dbReference type="AlphaFoldDB" id="A0A015I373"/>
<gene>
    <name evidence="1" type="ORF">RirG_261910</name>
</gene>
<dbReference type="EMBL" id="JEMT01029661">
    <property type="protein sequence ID" value="EXX51442.1"/>
    <property type="molecule type" value="Genomic_DNA"/>
</dbReference>
<dbReference type="HOGENOM" id="CLU_2185397_0_0_1"/>
<keyword evidence="2" id="KW-1185">Reference proteome</keyword>
<proteinExistence type="predicted"/>
<name>A0A015I373_RHIIW</name>
<evidence type="ECO:0000313" key="1">
    <source>
        <dbReference type="EMBL" id="EXX51442.1"/>
    </source>
</evidence>
<sequence>MFCRFSINRFQSLLLALSNDPNPYTIKYYYQKKEPVEEIAKIFPRDFPPPSEHVHILVEQPICGSSDEFQYEIRPRCEDDKIWITTACVYTTPETSVVIDSLNFFIIVK</sequence>
<comment type="caution">
    <text evidence="1">The sequence shown here is derived from an EMBL/GenBank/DDBJ whole genome shotgun (WGS) entry which is preliminary data.</text>
</comment>
<organism evidence="1 2">
    <name type="scientific">Rhizophagus irregularis (strain DAOM 197198w)</name>
    <name type="common">Glomus intraradices</name>
    <dbReference type="NCBI Taxonomy" id="1432141"/>
    <lineage>
        <taxon>Eukaryota</taxon>
        <taxon>Fungi</taxon>
        <taxon>Fungi incertae sedis</taxon>
        <taxon>Mucoromycota</taxon>
        <taxon>Glomeromycotina</taxon>
        <taxon>Glomeromycetes</taxon>
        <taxon>Glomerales</taxon>
        <taxon>Glomeraceae</taxon>
        <taxon>Rhizophagus</taxon>
    </lineage>
</organism>
<protein>
    <submittedName>
        <fullName evidence="1">Uncharacterized protein</fullName>
    </submittedName>
</protein>
<dbReference type="Proteomes" id="UP000022910">
    <property type="component" value="Unassembled WGS sequence"/>
</dbReference>
<accession>A0A015I373</accession>
<evidence type="ECO:0000313" key="2">
    <source>
        <dbReference type="Proteomes" id="UP000022910"/>
    </source>
</evidence>
<reference evidence="1 2" key="1">
    <citation type="submission" date="2014-02" db="EMBL/GenBank/DDBJ databases">
        <title>Single nucleus genome sequencing reveals high similarity among nuclei of an endomycorrhizal fungus.</title>
        <authorList>
            <person name="Lin K."/>
            <person name="Geurts R."/>
            <person name="Zhang Z."/>
            <person name="Limpens E."/>
            <person name="Saunders D.G."/>
            <person name="Mu D."/>
            <person name="Pang E."/>
            <person name="Cao H."/>
            <person name="Cha H."/>
            <person name="Lin T."/>
            <person name="Zhou Q."/>
            <person name="Shang Y."/>
            <person name="Li Y."/>
            <person name="Ivanov S."/>
            <person name="Sharma T."/>
            <person name="Velzen R.V."/>
            <person name="Ruijter N.D."/>
            <person name="Aanen D.K."/>
            <person name="Win J."/>
            <person name="Kamoun S."/>
            <person name="Bisseling T."/>
            <person name="Huang S."/>
        </authorList>
    </citation>
    <scope>NUCLEOTIDE SEQUENCE [LARGE SCALE GENOMIC DNA]</scope>
    <source>
        <strain evidence="2">DAOM197198w</strain>
    </source>
</reference>